<comment type="caution">
    <text evidence="2">The sequence shown here is derived from an EMBL/GenBank/DDBJ whole genome shotgun (WGS) entry which is preliminary data.</text>
</comment>
<evidence type="ECO:0000256" key="1">
    <source>
        <dbReference type="SAM" id="SignalP"/>
    </source>
</evidence>
<dbReference type="PANTHER" id="PTHR37953:SF1">
    <property type="entry name" value="UPF0127 PROTEIN MJ1496"/>
    <property type="match status" value="1"/>
</dbReference>
<feature type="chain" id="PRO_5046003113" evidence="1">
    <location>
        <begin position="21"/>
        <end position="149"/>
    </location>
</feature>
<sequence length="149" mass="16928">MFQRLFALLLLSTSLIFAHAQEPQSNLPHVRITAGMYQIDAQVAKTAEQRQTGLMFRKEMPQAEGMIFVFEQPATQCFWMKNTLIPLSAAFVADDGRIVNLADMKPMTEDSHCSKEPVRFVLEMNQGWFERKNIKAGTKLGSELFGQSR</sequence>
<proteinExistence type="predicted"/>
<evidence type="ECO:0000313" key="3">
    <source>
        <dbReference type="Proteomes" id="UP001365846"/>
    </source>
</evidence>
<protein>
    <submittedName>
        <fullName evidence="2">DUF192 domain-containing protein</fullName>
    </submittedName>
</protein>
<dbReference type="Gene3D" id="2.60.120.1140">
    <property type="entry name" value="Protein of unknown function DUF192"/>
    <property type="match status" value="1"/>
</dbReference>
<evidence type="ECO:0000313" key="2">
    <source>
        <dbReference type="EMBL" id="MEJ8809783.1"/>
    </source>
</evidence>
<keyword evidence="1" id="KW-0732">Signal</keyword>
<gene>
    <name evidence="2" type="ORF">WKW77_01800</name>
</gene>
<reference evidence="2 3" key="1">
    <citation type="submission" date="2024-03" db="EMBL/GenBank/DDBJ databases">
        <title>Novel species of the genus Variovorax.</title>
        <authorList>
            <person name="Liu Q."/>
            <person name="Xin Y.-H."/>
        </authorList>
    </citation>
    <scope>NUCLEOTIDE SEQUENCE [LARGE SCALE GENOMIC DNA]</scope>
    <source>
        <strain evidence="2 3">KACC 18899</strain>
    </source>
</reference>
<dbReference type="EMBL" id="JBBKZU010000001">
    <property type="protein sequence ID" value="MEJ8809783.1"/>
    <property type="molecule type" value="Genomic_DNA"/>
</dbReference>
<feature type="signal peptide" evidence="1">
    <location>
        <begin position="1"/>
        <end position="20"/>
    </location>
</feature>
<dbReference type="Proteomes" id="UP001365846">
    <property type="component" value="Unassembled WGS sequence"/>
</dbReference>
<name>A0ABU8V814_9BURK</name>
<dbReference type="InterPro" id="IPR003795">
    <property type="entry name" value="DUF192"/>
</dbReference>
<dbReference type="RefSeq" id="WP_340355112.1">
    <property type="nucleotide sequence ID" value="NZ_JBBKZU010000001.1"/>
</dbReference>
<organism evidence="2 3">
    <name type="scientific">Variovorax ureilyticus</name>
    <dbReference type="NCBI Taxonomy" id="1836198"/>
    <lineage>
        <taxon>Bacteria</taxon>
        <taxon>Pseudomonadati</taxon>
        <taxon>Pseudomonadota</taxon>
        <taxon>Betaproteobacteria</taxon>
        <taxon>Burkholderiales</taxon>
        <taxon>Comamonadaceae</taxon>
        <taxon>Variovorax</taxon>
    </lineage>
</organism>
<dbReference type="PANTHER" id="PTHR37953">
    <property type="entry name" value="UPF0127 PROTEIN MJ1496"/>
    <property type="match status" value="1"/>
</dbReference>
<dbReference type="Pfam" id="PF02643">
    <property type="entry name" value="DUF192"/>
    <property type="match status" value="1"/>
</dbReference>
<keyword evidence="3" id="KW-1185">Reference proteome</keyword>
<accession>A0ABU8V814</accession>
<dbReference type="InterPro" id="IPR038695">
    <property type="entry name" value="Saro_0823-like_sf"/>
</dbReference>